<dbReference type="Pfam" id="PF13419">
    <property type="entry name" value="HAD_2"/>
    <property type="match status" value="1"/>
</dbReference>
<dbReference type="SUPFAM" id="SSF56784">
    <property type="entry name" value="HAD-like"/>
    <property type="match status" value="1"/>
</dbReference>
<gene>
    <name evidence="5" type="ORF">D1614_05030</name>
</gene>
<keyword evidence="6" id="KW-1185">Reference proteome</keyword>
<evidence type="ECO:0000256" key="2">
    <source>
        <dbReference type="ARBA" id="ARBA00004818"/>
    </source>
</evidence>
<sequence length="223" mass="25028">MTFKAIIFDLDGTLLHSIVDIADACNHVLKQNNLPTHDTESYVSWIGNGAAKLVERALPDHIKNDANKLDCFVQEYKDYYLAHLMVKSHLYEGIDNALAFLKQQKIPFAVNTNKPHSQTIPIVENYMKDFLPDLVFGQQDNIPKKPDPFAANLIAEKFKVNNKDVLFVGDSYVDIKTGKAAGMQTLGVTWGYGKSEDMEEAGCVDFINSPAELLEIVKRSTKY</sequence>
<dbReference type="InterPro" id="IPR036412">
    <property type="entry name" value="HAD-like_sf"/>
</dbReference>
<dbReference type="InterPro" id="IPR050155">
    <property type="entry name" value="HAD-like_hydrolase_sf"/>
</dbReference>
<dbReference type="GO" id="GO:0005829">
    <property type="term" value="C:cytosol"/>
    <property type="evidence" value="ECO:0007669"/>
    <property type="project" value="TreeGrafter"/>
</dbReference>
<dbReference type="NCBIfam" id="TIGR01549">
    <property type="entry name" value="HAD-SF-IA-v1"/>
    <property type="match status" value="1"/>
</dbReference>
<evidence type="ECO:0000256" key="4">
    <source>
        <dbReference type="ARBA" id="ARBA00013078"/>
    </source>
</evidence>
<dbReference type="Gene3D" id="3.40.50.1000">
    <property type="entry name" value="HAD superfamily/HAD-like"/>
    <property type="match status" value="1"/>
</dbReference>
<name>A0A399T7J4_9BACT</name>
<dbReference type="EMBL" id="QWGR01000002">
    <property type="protein sequence ID" value="RIJ50111.1"/>
    <property type="molecule type" value="Genomic_DNA"/>
</dbReference>
<dbReference type="InterPro" id="IPR023198">
    <property type="entry name" value="PGP-like_dom2"/>
</dbReference>
<dbReference type="SFLD" id="SFLDG01135">
    <property type="entry name" value="C1.5.6:_HAD__Beta-PGM__Phospha"/>
    <property type="match status" value="1"/>
</dbReference>
<proteinExistence type="inferred from homology"/>
<dbReference type="SFLD" id="SFLDS00003">
    <property type="entry name" value="Haloacid_Dehalogenase"/>
    <property type="match status" value="1"/>
</dbReference>
<dbReference type="Proteomes" id="UP000265926">
    <property type="component" value="Unassembled WGS sequence"/>
</dbReference>
<comment type="similarity">
    <text evidence="3">Belongs to the HAD-like hydrolase superfamily. CbbY/CbbZ/Gph/YieH family.</text>
</comment>
<evidence type="ECO:0000256" key="3">
    <source>
        <dbReference type="ARBA" id="ARBA00006171"/>
    </source>
</evidence>
<dbReference type="GO" id="GO:0006281">
    <property type="term" value="P:DNA repair"/>
    <property type="evidence" value="ECO:0007669"/>
    <property type="project" value="TreeGrafter"/>
</dbReference>
<dbReference type="PANTHER" id="PTHR43434">
    <property type="entry name" value="PHOSPHOGLYCOLATE PHOSPHATASE"/>
    <property type="match status" value="1"/>
</dbReference>
<dbReference type="AlphaFoldDB" id="A0A399T7J4"/>
<dbReference type="PRINTS" id="PR00413">
    <property type="entry name" value="HADHALOGNASE"/>
</dbReference>
<evidence type="ECO:0000313" key="6">
    <source>
        <dbReference type="Proteomes" id="UP000265926"/>
    </source>
</evidence>
<organism evidence="5 6">
    <name type="scientific">Maribellus luteus</name>
    <dbReference type="NCBI Taxonomy" id="2305463"/>
    <lineage>
        <taxon>Bacteria</taxon>
        <taxon>Pseudomonadati</taxon>
        <taxon>Bacteroidota</taxon>
        <taxon>Bacteroidia</taxon>
        <taxon>Marinilabiliales</taxon>
        <taxon>Prolixibacteraceae</taxon>
        <taxon>Maribellus</taxon>
    </lineage>
</organism>
<evidence type="ECO:0000256" key="1">
    <source>
        <dbReference type="ARBA" id="ARBA00000830"/>
    </source>
</evidence>
<protein>
    <recommendedName>
        <fullName evidence="4">phosphoglycolate phosphatase</fullName>
        <ecNumber evidence="4">3.1.3.18</ecNumber>
    </recommendedName>
</protein>
<dbReference type="InterPro" id="IPR041492">
    <property type="entry name" value="HAD_2"/>
</dbReference>
<comment type="caution">
    <text evidence="5">The sequence shown here is derived from an EMBL/GenBank/DDBJ whole genome shotgun (WGS) entry which is preliminary data.</text>
</comment>
<keyword evidence="5" id="KW-0378">Hydrolase</keyword>
<comment type="catalytic activity">
    <reaction evidence="1">
        <text>2-phosphoglycolate + H2O = glycolate + phosphate</text>
        <dbReference type="Rhea" id="RHEA:14369"/>
        <dbReference type="ChEBI" id="CHEBI:15377"/>
        <dbReference type="ChEBI" id="CHEBI:29805"/>
        <dbReference type="ChEBI" id="CHEBI:43474"/>
        <dbReference type="ChEBI" id="CHEBI:58033"/>
        <dbReference type="EC" id="3.1.3.18"/>
    </reaction>
</comment>
<comment type="pathway">
    <text evidence="2">Organic acid metabolism; glycolate biosynthesis; glycolate from 2-phosphoglycolate: step 1/1.</text>
</comment>
<reference evidence="5 6" key="1">
    <citation type="submission" date="2018-08" db="EMBL/GenBank/DDBJ databases">
        <title>Pallidiluteibacterium maritimus gen. nov., sp. nov., isolated from coastal sediment.</title>
        <authorList>
            <person name="Zhou L.Y."/>
        </authorList>
    </citation>
    <scope>NUCLEOTIDE SEQUENCE [LARGE SCALE GENOMIC DNA]</scope>
    <source>
        <strain evidence="5 6">XSD2</strain>
    </source>
</reference>
<dbReference type="RefSeq" id="WP_119436798.1">
    <property type="nucleotide sequence ID" value="NZ_QWGR01000002.1"/>
</dbReference>
<dbReference type="Gene3D" id="1.10.150.240">
    <property type="entry name" value="Putative phosphatase, domain 2"/>
    <property type="match status" value="1"/>
</dbReference>
<dbReference type="SFLD" id="SFLDG01129">
    <property type="entry name" value="C1.5:_HAD__Beta-PGM__Phosphata"/>
    <property type="match status" value="1"/>
</dbReference>
<dbReference type="InterPro" id="IPR006439">
    <property type="entry name" value="HAD-SF_hydro_IA"/>
</dbReference>
<dbReference type="InterPro" id="IPR023214">
    <property type="entry name" value="HAD_sf"/>
</dbReference>
<dbReference type="PANTHER" id="PTHR43434:SF1">
    <property type="entry name" value="PHOSPHOGLYCOLATE PHOSPHATASE"/>
    <property type="match status" value="1"/>
</dbReference>
<evidence type="ECO:0000313" key="5">
    <source>
        <dbReference type="EMBL" id="RIJ50111.1"/>
    </source>
</evidence>
<dbReference type="NCBIfam" id="TIGR01509">
    <property type="entry name" value="HAD-SF-IA-v3"/>
    <property type="match status" value="1"/>
</dbReference>
<dbReference type="GO" id="GO:0008967">
    <property type="term" value="F:phosphoglycolate phosphatase activity"/>
    <property type="evidence" value="ECO:0007669"/>
    <property type="project" value="UniProtKB-EC"/>
</dbReference>
<dbReference type="EC" id="3.1.3.18" evidence="4"/>
<accession>A0A399T7J4</accession>